<evidence type="ECO:0000256" key="1">
    <source>
        <dbReference type="SAM" id="MobiDB-lite"/>
    </source>
</evidence>
<accession>A0A0F8ZT08</accession>
<gene>
    <name evidence="2" type="ORF">LCGC14_2657100</name>
</gene>
<reference evidence="2" key="1">
    <citation type="journal article" date="2015" name="Nature">
        <title>Complex archaea that bridge the gap between prokaryotes and eukaryotes.</title>
        <authorList>
            <person name="Spang A."/>
            <person name="Saw J.H."/>
            <person name="Jorgensen S.L."/>
            <person name="Zaremba-Niedzwiedzka K."/>
            <person name="Martijn J."/>
            <person name="Lind A.E."/>
            <person name="van Eijk R."/>
            <person name="Schleper C."/>
            <person name="Guy L."/>
            <person name="Ettema T.J."/>
        </authorList>
    </citation>
    <scope>NUCLEOTIDE SEQUENCE</scope>
</reference>
<feature type="region of interest" description="Disordered" evidence="1">
    <location>
        <begin position="67"/>
        <end position="88"/>
    </location>
</feature>
<evidence type="ECO:0000313" key="2">
    <source>
        <dbReference type="EMBL" id="KKK97002.1"/>
    </source>
</evidence>
<proteinExistence type="predicted"/>
<comment type="caution">
    <text evidence="2">The sequence shown here is derived from an EMBL/GenBank/DDBJ whole genome shotgun (WGS) entry which is preliminary data.</text>
</comment>
<protein>
    <submittedName>
        <fullName evidence="2">Uncharacterized protein</fullName>
    </submittedName>
</protein>
<feature type="compositionally biased region" description="Gly residues" evidence="1">
    <location>
        <begin position="76"/>
        <end position="88"/>
    </location>
</feature>
<dbReference type="AlphaFoldDB" id="A0A0F8ZT08"/>
<organism evidence="2">
    <name type="scientific">marine sediment metagenome</name>
    <dbReference type="NCBI Taxonomy" id="412755"/>
    <lineage>
        <taxon>unclassified sequences</taxon>
        <taxon>metagenomes</taxon>
        <taxon>ecological metagenomes</taxon>
    </lineage>
</organism>
<dbReference type="EMBL" id="LAZR01046238">
    <property type="protein sequence ID" value="KKK97002.1"/>
    <property type="molecule type" value="Genomic_DNA"/>
</dbReference>
<sequence>MGKNKDKKLKPTDQDRASIAASSFNAAAAVVAAGTSKGKYDDVVEITMELATDFYETRLDWMTEAGISGANPKASSGGGGGSGGRSGG</sequence>
<feature type="non-terminal residue" evidence="2">
    <location>
        <position position="88"/>
    </location>
</feature>
<name>A0A0F8ZT08_9ZZZZ</name>